<comment type="caution">
    <text evidence="2">The sequence shown here is derived from an EMBL/GenBank/DDBJ whole genome shotgun (WGS) entry which is preliminary data.</text>
</comment>
<dbReference type="Pfam" id="PF16158">
    <property type="entry name" value="N_BRCA1_IG"/>
    <property type="match status" value="1"/>
</dbReference>
<dbReference type="Proteomes" id="UP000078046">
    <property type="component" value="Unassembled WGS sequence"/>
</dbReference>
<dbReference type="InterPro" id="IPR032350">
    <property type="entry name" value="Nbr1_FW"/>
</dbReference>
<dbReference type="InterPro" id="IPR009060">
    <property type="entry name" value="UBA-like_sf"/>
</dbReference>
<sequence length="305" mass="35354">MDEEDDISYLTGSMINNFNQLTTSDHDEIIDKFINVIGSDCSKNKAIFYLEMNDWNIHKSICAYFDYAKNNQDSNREDYTDLSMKHIKTITSDANNLTTDTTGRATIGSTIFQSYLIKNNGNKQWPDGCYLVISAPLAALCQSTIPINNLTPSESQVIQIKIICPQDPCTVICTITLCSAYGIAFGDKIWLVLYVQSEDSLKHNEVPSINFDNDEMSIDETMHRLKVLRLYKKFLYTLSFGTSSANTRVIKKVRETFDLFKDTEPRQIRRSLVYGKYKLDQFKHLETFKKYRYMYKNYDEKYKIK</sequence>
<dbReference type="SUPFAM" id="SSF46934">
    <property type="entry name" value="UBA-like"/>
    <property type="match status" value="1"/>
</dbReference>
<dbReference type="CDD" id="cd14349">
    <property type="entry name" value="UBA_CF106"/>
    <property type="match status" value="1"/>
</dbReference>
<accession>A0A177B5L5</accession>
<dbReference type="AlphaFoldDB" id="A0A177B5L5"/>
<protein>
    <recommendedName>
        <fullName evidence="1">Nbr1 FW domain-containing protein</fullName>
    </recommendedName>
</protein>
<gene>
    <name evidence="2" type="ORF">A3Q56_03410</name>
</gene>
<dbReference type="InterPro" id="IPR013783">
    <property type="entry name" value="Ig-like_fold"/>
</dbReference>
<dbReference type="Gene3D" id="1.10.8.10">
    <property type="entry name" value="DNA helicase RuvA subunit, C-terminal domain"/>
    <property type="match status" value="1"/>
</dbReference>
<keyword evidence="3" id="KW-1185">Reference proteome</keyword>
<feature type="domain" description="Nbr1 FW" evidence="1">
    <location>
        <begin position="108"/>
        <end position="195"/>
    </location>
</feature>
<organism evidence="2 3">
    <name type="scientific">Intoshia linei</name>
    <dbReference type="NCBI Taxonomy" id="1819745"/>
    <lineage>
        <taxon>Eukaryota</taxon>
        <taxon>Metazoa</taxon>
        <taxon>Spiralia</taxon>
        <taxon>Lophotrochozoa</taxon>
        <taxon>Mesozoa</taxon>
        <taxon>Orthonectida</taxon>
        <taxon>Rhopaluridae</taxon>
        <taxon>Intoshia</taxon>
    </lineage>
</organism>
<dbReference type="OrthoDB" id="661148at2759"/>
<dbReference type="Gene3D" id="2.60.40.10">
    <property type="entry name" value="Immunoglobulins"/>
    <property type="match status" value="1"/>
</dbReference>
<dbReference type="EMBL" id="LWCA01000373">
    <property type="protein sequence ID" value="OAF68881.1"/>
    <property type="molecule type" value="Genomic_DNA"/>
</dbReference>
<proteinExistence type="predicted"/>
<evidence type="ECO:0000259" key="1">
    <source>
        <dbReference type="Pfam" id="PF16158"/>
    </source>
</evidence>
<reference evidence="2 3" key="1">
    <citation type="submission" date="2016-04" db="EMBL/GenBank/DDBJ databases">
        <title>The genome of Intoshia linei affirms orthonectids as highly simplified spiralians.</title>
        <authorList>
            <person name="Mikhailov K.V."/>
            <person name="Slusarev G.S."/>
            <person name="Nikitin M.A."/>
            <person name="Logacheva M.D."/>
            <person name="Penin A."/>
            <person name="Aleoshin V."/>
            <person name="Panchin Y.V."/>
        </authorList>
    </citation>
    <scope>NUCLEOTIDE SEQUENCE [LARGE SCALE GENOMIC DNA]</scope>
    <source>
        <strain evidence="2">Intl2013</strain>
        <tissue evidence="2">Whole animal</tissue>
    </source>
</reference>
<name>A0A177B5L5_9BILA</name>
<dbReference type="Pfam" id="PF14555">
    <property type="entry name" value="UBA_4"/>
    <property type="match status" value="1"/>
</dbReference>
<evidence type="ECO:0000313" key="2">
    <source>
        <dbReference type="EMBL" id="OAF68881.1"/>
    </source>
</evidence>
<evidence type="ECO:0000313" key="3">
    <source>
        <dbReference type="Proteomes" id="UP000078046"/>
    </source>
</evidence>
<dbReference type="InterPro" id="IPR039517">
    <property type="entry name" value="C6orf106_UBA-like"/>
</dbReference>